<name>A0ABS5F325_9PROT</name>
<reference evidence="3" key="1">
    <citation type="journal article" date="2021" name="Syst. Appl. Microbiol.">
        <title>Roseomonas hellenica sp. nov., isolated from roots of wild-growing Alkanna tinctoria.</title>
        <authorList>
            <person name="Rat A."/>
            <person name="Naranjo H.D."/>
            <person name="Lebbe L."/>
            <person name="Cnockaert M."/>
            <person name="Krigas N."/>
            <person name="Grigoriadou K."/>
            <person name="Maloupa E."/>
            <person name="Willems A."/>
        </authorList>
    </citation>
    <scope>NUCLEOTIDE SEQUENCE [LARGE SCALE GENOMIC DNA]</scope>
    <source>
        <strain evidence="3">LMG 31523</strain>
    </source>
</reference>
<keyword evidence="3" id="KW-1185">Reference proteome</keyword>
<dbReference type="Proteomes" id="UP001196870">
    <property type="component" value="Unassembled WGS sequence"/>
</dbReference>
<feature type="domain" description="NAD-dependent epimerase/dehydratase" evidence="1">
    <location>
        <begin position="3"/>
        <end position="231"/>
    </location>
</feature>
<dbReference type="InterPro" id="IPR050177">
    <property type="entry name" value="Lipid_A_modif_metabolic_enz"/>
</dbReference>
<dbReference type="PANTHER" id="PTHR43245">
    <property type="entry name" value="BIFUNCTIONAL POLYMYXIN RESISTANCE PROTEIN ARNA"/>
    <property type="match status" value="1"/>
</dbReference>
<dbReference type="InterPro" id="IPR036291">
    <property type="entry name" value="NAD(P)-bd_dom_sf"/>
</dbReference>
<gene>
    <name evidence="2" type="ORF">GXW71_21620</name>
</gene>
<dbReference type="PANTHER" id="PTHR43245:SF23">
    <property type="entry name" value="NAD(P)-BINDING DOMAIN-CONTAINING PROTEIN"/>
    <property type="match status" value="1"/>
</dbReference>
<dbReference type="CDD" id="cd08946">
    <property type="entry name" value="SDR_e"/>
    <property type="match status" value="1"/>
</dbReference>
<sequence>MRILITGGAGYIGSVLVPALLERGHAVTVLDTFARGTTELAACCQWETFEPVRGDARDTRLLDALVPKADVVIPLAALVGAPLCKEDPIAAISLNQDAVIAAVERLSPAQRILYPTTNSGYGVGAEGIACTEETPLNPISLYGTTKMAAENAVLERGGISLRLATVFGMSPRMRLDLLVNDFTWRAVTDRAVVIFEGHFKRNYIHVRDVVKGFEHALTNYETMRANAFNLGLSSANLSKLELCAKIAEQVPGFTYLEAPIGEDPDKRNYIVSNEKLERTGWAPDWSIERGIAELIRGYRTLRNSRYANV</sequence>
<accession>A0ABS5F325</accession>
<dbReference type="InterPro" id="IPR001509">
    <property type="entry name" value="Epimerase_deHydtase"/>
</dbReference>
<evidence type="ECO:0000259" key="1">
    <source>
        <dbReference type="Pfam" id="PF01370"/>
    </source>
</evidence>
<evidence type="ECO:0000313" key="2">
    <source>
        <dbReference type="EMBL" id="MBR0666974.1"/>
    </source>
</evidence>
<dbReference type="RefSeq" id="WP_211854752.1">
    <property type="nucleotide sequence ID" value="NZ_JAAGBB010000028.1"/>
</dbReference>
<comment type="caution">
    <text evidence="2">The sequence shown here is derived from an EMBL/GenBank/DDBJ whole genome shotgun (WGS) entry which is preliminary data.</text>
</comment>
<proteinExistence type="predicted"/>
<protein>
    <submittedName>
        <fullName evidence="2">NAD(P)-dependent oxidoreductase</fullName>
    </submittedName>
</protein>
<dbReference type="Pfam" id="PF01370">
    <property type="entry name" value="Epimerase"/>
    <property type="match status" value="1"/>
</dbReference>
<dbReference type="SUPFAM" id="SSF51735">
    <property type="entry name" value="NAD(P)-binding Rossmann-fold domains"/>
    <property type="match status" value="1"/>
</dbReference>
<organism evidence="2 3">
    <name type="scientific">Plastoroseomonas hellenica</name>
    <dbReference type="NCBI Taxonomy" id="2687306"/>
    <lineage>
        <taxon>Bacteria</taxon>
        <taxon>Pseudomonadati</taxon>
        <taxon>Pseudomonadota</taxon>
        <taxon>Alphaproteobacteria</taxon>
        <taxon>Acetobacterales</taxon>
        <taxon>Acetobacteraceae</taxon>
        <taxon>Plastoroseomonas</taxon>
    </lineage>
</organism>
<dbReference type="EMBL" id="JAAGBB010000028">
    <property type="protein sequence ID" value="MBR0666974.1"/>
    <property type="molecule type" value="Genomic_DNA"/>
</dbReference>
<dbReference type="Gene3D" id="3.40.50.720">
    <property type="entry name" value="NAD(P)-binding Rossmann-like Domain"/>
    <property type="match status" value="1"/>
</dbReference>
<evidence type="ECO:0000313" key="3">
    <source>
        <dbReference type="Proteomes" id="UP001196870"/>
    </source>
</evidence>